<evidence type="ECO:0000256" key="3">
    <source>
        <dbReference type="ARBA" id="ARBA00022723"/>
    </source>
</evidence>
<evidence type="ECO:0000313" key="10">
    <source>
        <dbReference type="EMBL" id="EGY79598.1"/>
    </source>
</evidence>
<dbReference type="HOGENOM" id="CLU_033172_0_1_9"/>
<reference evidence="10 11" key="1">
    <citation type="submission" date="2011-06" db="EMBL/GenBank/DDBJ databases">
        <authorList>
            <person name="Muzny D."/>
            <person name="Qin X."/>
            <person name="Deng J."/>
            <person name="Jiang H."/>
            <person name="Liu Y."/>
            <person name="Qu J."/>
            <person name="Song X.-Z."/>
            <person name="Zhang L."/>
            <person name="Thornton R."/>
            <person name="Coyle M."/>
            <person name="Francisco L."/>
            <person name="Jackson L."/>
            <person name="Javaid M."/>
            <person name="Korchina V."/>
            <person name="Kovar C."/>
            <person name="Mata R."/>
            <person name="Mathew T."/>
            <person name="Ngo R."/>
            <person name="Nguyen L."/>
            <person name="Nguyen N."/>
            <person name="Okwuonu G."/>
            <person name="Ongeri F."/>
            <person name="Pham C."/>
            <person name="Simmons D."/>
            <person name="Wilczek-Boney K."/>
            <person name="Hale W."/>
            <person name="Jakkamsetti A."/>
            <person name="Pham P."/>
            <person name="Ruth R."/>
            <person name="San Lucas F."/>
            <person name="Warren J."/>
            <person name="Zhang J."/>
            <person name="Zhao Z."/>
            <person name="Zhou C."/>
            <person name="Zhu D."/>
            <person name="Lee S."/>
            <person name="Bess C."/>
            <person name="Blankenburg K."/>
            <person name="Forbes L."/>
            <person name="Fu Q."/>
            <person name="Gubbala S."/>
            <person name="Hirani K."/>
            <person name="Jayaseelan J.C."/>
            <person name="Lara F."/>
            <person name="Munidasa M."/>
            <person name="Palculict T."/>
            <person name="Patil S."/>
            <person name="Pu L.-L."/>
            <person name="Saada N."/>
            <person name="Tang L."/>
            <person name="Weissenberger G."/>
            <person name="Zhu Y."/>
            <person name="Hemphill L."/>
            <person name="Shang Y."/>
            <person name="Youmans B."/>
            <person name="Ayvaz T."/>
            <person name="Ross M."/>
            <person name="Santibanez J."/>
            <person name="Aqrawi P."/>
            <person name="Gross S."/>
            <person name="Joshi V."/>
            <person name="Fowler G."/>
            <person name="Nazareth L."/>
            <person name="Reid J."/>
            <person name="Worley K."/>
            <person name="Petrosino J."/>
            <person name="Highlander S."/>
            <person name="Gibbs R."/>
        </authorList>
    </citation>
    <scope>NUCLEOTIDE SEQUENCE [LARGE SCALE GENOMIC DNA]</scope>
    <source>
        <strain evidence="10 11">ATCC 29427</strain>
    </source>
</reference>
<dbReference type="SFLD" id="SFLDS00029">
    <property type="entry name" value="Radical_SAM"/>
    <property type="match status" value="1"/>
</dbReference>
<keyword evidence="1 7" id="KW-0004">4Fe-4S</keyword>
<evidence type="ECO:0000313" key="11">
    <source>
        <dbReference type="Proteomes" id="UP000003422"/>
    </source>
</evidence>
<organism evidence="10 11">
    <name type="scientific">Peptoniphilus indolicus ATCC 29427</name>
    <dbReference type="NCBI Taxonomy" id="997350"/>
    <lineage>
        <taxon>Bacteria</taxon>
        <taxon>Bacillati</taxon>
        <taxon>Bacillota</taxon>
        <taxon>Tissierellia</taxon>
        <taxon>Tissierellales</taxon>
        <taxon>Peptoniphilaceae</taxon>
        <taxon>Peptoniphilus</taxon>
    </lineage>
</organism>
<feature type="binding site" evidence="8">
    <location>
        <position position="162"/>
    </location>
    <ligand>
        <name>(3R)-3-methyl-D-ornithine</name>
        <dbReference type="ChEBI" id="CHEBI:64642"/>
    </ligand>
</feature>
<comment type="cofactor">
    <cofactor evidence="6">
        <name>[2Fe-2S] cluster</name>
        <dbReference type="ChEBI" id="CHEBI:190135"/>
    </cofactor>
</comment>
<keyword evidence="10" id="KW-0808">Transferase</keyword>
<keyword evidence="5 7" id="KW-0411">Iron-sulfur</keyword>
<dbReference type="PROSITE" id="PS51918">
    <property type="entry name" value="RADICAL_SAM"/>
    <property type="match status" value="1"/>
</dbReference>
<sequence>LILLFCAIIFLVCEDIKMDKKIFKNDIYLVFDKLLKTRNLKLEEFELLIENRDMILDEVYLSAKAITKRFFNKEIYVRGLIEISNCCKNDCYYCGIRASNRDVNRYRLSREEILESVKLGTEIGFKTFVLQGGEDKGFKDEELIEIIREIKKINPETAITLSVGEKEFDVLEKYRLAGADRFLLRHETKNQEHYYKLHPKSMSQEHRLQALSNLKKLGFQTGSGIMVGSPGQTVSNIAEDLVYLSELNPEMVGIGPFIPAKGTPFENEDSGSVELTVFLLCILRIMFPRANIPATTSLATLSKEWRDKAIEYAANVYMPNMTPTYRRKDYALYKDKACFKIEAAENLEELKNMFGELGYHIVMNRGDFKDVQRKK</sequence>
<dbReference type="PANTHER" id="PTHR43726">
    <property type="entry name" value="3-METHYLORNITHINE SYNTHASE"/>
    <property type="match status" value="1"/>
</dbReference>
<dbReference type="SFLD" id="SFLDG01082">
    <property type="entry name" value="B12-binding_domain_containing"/>
    <property type="match status" value="1"/>
</dbReference>
<feature type="domain" description="Radical SAM core" evidence="9">
    <location>
        <begin position="73"/>
        <end position="295"/>
    </location>
</feature>
<name>G4D4D6_9FIRM</name>
<dbReference type="SFLD" id="SFLDG01060">
    <property type="entry name" value="BATS_domain_containing"/>
    <property type="match status" value="1"/>
</dbReference>
<evidence type="ECO:0000256" key="1">
    <source>
        <dbReference type="ARBA" id="ARBA00022485"/>
    </source>
</evidence>
<keyword evidence="11" id="KW-1185">Reference proteome</keyword>
<dbReference type="SMART" id="SM00729">
    <property type="entry name" value="Elp3"/>
    <property type="match status" value="1"/>
</dbReference>
<dbReference type="InterPro" id="IPR007197">
    <property type="entry name" value="rSAM"/>
</dbReference>
<dbReference type="InterPro" id="IPR034422">
    <property type="entry name" value="HydE/PylB-like"/>
</dbReference>
<feature type="binding site" evidence="8">
    <location>
        <position position="297"/>
    </location>
    <ligand>
        <name>(3R)-3-methyl-D-ornithine</name>
        <dbReference type="ChEBI" id="CHEBI:64642"/>
    </ligand>
</feature>
<dbReference type="GO" id="GO:0044272">
    <property type="term" value="P:sulfur compound biosynthetic process"/>
    <property type="evidence" value="ECO:0007669"/>
    <property type="project" value="UniProtKB-ARBA"/>
</dbReference>
<feature type="binding site" evidence="7">
    <location>
        <position position="94"/>
    </location>
    <ligand>
        <name>[4Fe-4S] cluster</name>
        <dbReference type="ChEBI" id="CHEBI:49883"/>
        <note>4Fe-4S-S-AdoMet</note>
    </ligand>
</feature>
<dbReference type="PANTHER" id="PTHR43726:SF1">
    <property type="entry name" value="BIOTIN SYNTHASE"/>
    <property type="match status" value="1"/>
</dbReference>
<comment type="caution">
    <text evidence="10">The sequence shown here is derived from an EMBL/GenBank/DDBJ whole genome shotgun (WGS) entry which is preliminary data.</text>
</comment>
<dbReference type="GO" id="GO:0004076">
    <property type="term" value="F:biotin synthase activity"/>
    <property type="evidence" value="ECO:0007669"/>
    <property type="project" value="UniProtKB-EC"/>
</dbReference>
<dbReference type="RefSeq" id="WP_004821431.1">
    <property type="nucleotide sequence ID" value="NZ_JH165061.1"/>
</dbReference>
<keyword evidence="4 7" id="KW-0408">Iron</keyword>
<evidence type="ECO:0000259" key="9">
    <source>
        <dbReference type="PROSITE" id="PS51918"/>
    </source>
</evidence>
<dbReference type="STRING" id="997350.HMPREF9129_1266"/>
<accession>G4D4D6</accession>
<dbReference type="InterPro" id="IPR058240">
    <property type="entry name" value="rSAM_sf"/>
</dbReference>
<feature type="binding site" evidence="8">
    <location>
        <position position="187"/>
    </location>
    <ligand>
        <name>S-adenosyl-L-methionine</name>
        <dbReference type="ChEBI" id="CHEBI:59789"/>
    </ligand>
</feature>
<dbReference type="Pfam" id="PF04055">
    <property type="entry name" value="Radical_SAM"/>
    <property type="match status" value="1"/>
</dbReference>
<comment type="cofactor">
    <cofactor evidence="7">
        <name>[4Fe-4S] cluster</name>
        <dbReference type="ChEBI" id="CHEBI:49883"/>
    </cofactor>
    <text evidence="7">Binds 1 [4Fe-4S] cluster. The cluster is coordinated with 3 cysteines and an exchangeable S-adenosyl-L-methionine.</text>
</comment>
<dbReference type="GO" id="GO:0046872">
    <property type="term" value="F:metal ion binding"/>
    <property type="evidence" value="ECO:0007669"/>
    <property type="project" value="UniProtKB-KW"/>
</dbReference>
<keyword evidence="3" id="KW-0479">Metal-binding</keyword>
<feature type="binding site" evidence="7">
    <location>
        <position position="91"/>
    </location>
    <ligand>
        <name>[4Fe-4S] cluster</name>
        <dbReference type="ChEBI" id="CHEBI:49883"/>
        <note>4Fe-4S-S-AdoMet</note>
    </ligand>
</feature>
<evidence type="ECO:0000256" key="6">
    <source>
        <dbReference type="ARBA" id="ARBA00034078"/>
    </source>
</evidence>
<proteinExistence type="predicted"/>
<feature type="binding site" evidence="7">
    <location>
        <position position="87"/>
    </location>
    <ligand>
        <name>[4Fe-4S] cluster</name>
        <dbReference type="ChEBI" id="CHEBI:49883"/>
        <note>4Fe-4S-S-AdoMet</note>
    </ligand>
</feature>
<dbReference type="InterPro" id="IPR006638">
    <property type="entry name" value="Elp3/MiaA/NifB-like_rSAM"/>
</dbReference>
<dbReference type="EMBL" id="AGBB01000123">
    <property type="protein sequence ID" value="EGY79598.1"/>
    <property type="molecule type" value="Genomic_DNA"/>
</dbReference>
<keyword evidence="2 7" id="KW-0949">S-adenosyl-L-methionine</keyword>
<dbReference type="AlphaFoldDB" id="G4D4D6"/>
<dbReference type="InterPro" id="IPR024021">
    <property type="entry name" value="FeFe-hyd_HydE_rSAM"/>
</dbReference>
<dbReference type="CDD" id="cd01335">
    <property type="entry name" value="Radical_SAM"/>
    <property type="match status" value="1"/>
</dbReference>
<dbReference type="SMART" id="SM00876">
    <property type="entry name" value="BATS"/>
    <property type="match status" value="1"/>
</dbReference>
<feature type="non-terminal residue" evidence="10">
    <location>
        <position position="1"/>
    </location>
</feature>
<evidence type="ECO:0000256" key="7">
    <source>
        <dbReference type="PIRSR" id="PIRSR004762-1"/>
    </source>
</evidence>
<dbReference type="EC" id="2.8.1.6" evidence="10"/>
<dbReference type="Gene3D" id="3.20.20.70">
    <property type="entry name" value="Aldolase class I"/>
    <property type="match status" value="1"/>
</dbReference>
<dbReference type="NCBIfam" id="TIGR03956">
    <property type="entry name" value="rSAM_HydE"/>
    <property type="match status" value="1"/>
</dbReference>
<dbReference type="SFLD" id="SFLDF00348">
    <property type="entry name" value="FeFe_hydrogenase_maturase_(Hyd"/>
    <property type="match status" value="1"/>
</dbReference>
<evidence type="ECO:0000256" key="5">
    <source>
        <dbReference type="ARBA" id="ARBA00023014"/>
    </source>
</evidence>
<protein>
    <submittedName>
        <fullName evidence="10">Radical SAM domain protein</fullName>
        <ecNumber evidence="10">2.8.1.6</ecNumber>
    </submittedName>
</protein>
<dbReference type="InterPro" id="IPR013785">
    <property type="entry name" value="Aldolase_TIM"/>
</dbReference>
<dbReference type="eggNOG" id="COG0502">
    <property type="taxonomic scope" value="Bacteria"/>
</dbReference>
<evidence type="ECO:0000256" key="8">
    <source>
        <dbReference type="PIRSR" id="PIRSR004762-2"/>
    </source>
</evidence>
<dbReference type="SFLD" id="SFLDG01280">
    <property type="entry name" value="HydE/PylB-like"/>
    <property type="match status" value="1"/>
</dbReference>
<dbReference type="GO" id="GO:0042364">
    <property type="term" value="P:water-soluble vitamin biosynthetic process"/>
    <property type="evidence" value="ECO:0007669"/>
    <property type="project" value="UniProtKB-ARBA"/>
</dbReference>
<dbReference type="PATRIC" id="fig|997350.3.peg.1215"/>
<gene>
    <name evidence="10" type="ORF">HMPREF9129_1266</name>
</gene>
<evidence type="ECO:0000256" key="2">
    <source>
        <dbReference type="ARBA" id="ARBA00022691"/>
    </source>
</evidence>
<dbReference type="SUPFAM" id="SSF102114">
    <property type="entry name" value="Radical SAM enzymes"/>
    <property type="match status" value="1"/>
</dbReference>
<evidence type="ECO:0000256" key="4">
    <source>
        <dbReference type="ARBA" id="ARBA00023004"/>
    </source>
</evidence>
<dbReference type="Proteomes" id="UP000003422">
    <property type="component" value="Unassembled WGS sequence"/>
</dbReference>
<dbReference type="InterPro" id="IPR010722">
    <property type="entry name" value="BATS_dom"/>
</dbReference>
<dbReference type="GO" id="GO:0051539">
    <property type="term" value="F:4 iron, 4 sulfur cluster binding"/>
    <property type="evidence" value="ECO:0007669"/>
    <property type="project" value="UniProtKB-KW"/>
</dbReference>
<feature type="binding site" evidence="8">
    <location>
        <position position="207"/>
    </location>
    <ligand>
        <name>S-adenosyl-L-methionine</name>
        <dbReference type="ChEBI" id="CHEBI:59789"/>
    </ligand>
</feature>
<dbReference type="PIRSF" id="PIRSF004762">
    <property type="entry name" value="CHP00423"/>
    <property type="match status" value="1"/>
</dbReference>